<feature type="transmembrane region" description="Helical" evidence="8">
    <location>
        <begin position="137"/>
        <end position="156"/>
    </location>
</feature>
<accession>A0A4T9TET9</accession>
<evidence type="ECO:0000256" key="4">
    <source>
        <dbReference type="ARBA" id="ARBA00022692"/>
    </source>
</evidence>
<evidence type="ECO:0000256" key="3">
    <source>
        <dbReference type="ARBA" id="ARBA00022448"/>
    </source>
</evidence>
<keyword evidence="3" id="KW-0813">Transport</keyword>
<dbReference type="SUPFAM" id="SSF160240">
    <property type="entry name" value="Cation efflux protein cytoplasmic domain-like"/>
    <property type="match status" value="1"/>
</dbReference>
<comment type="similarity">
    <text evidence="2">Belongs to the cation diffusion facilitator (CDF) transporter (TC 2.A.4) family.</text>
</comment>
<dbReference type="RefSeq" id="WP_136845492.1">
    <property type="nucleotide sequence ID" value="NZ_SSTM01000002.1"/>
</dbReference>
<evidence type="ECO:0000256" key="5">
    <source>
        <dbReference type="ARBA" id="ARBA00022989"/>
    </source>
</evidence>
<reference evidence="10 11" key="1">
    <citation type="submission" date="2019-04" db="EMBL/GenBank/DDBJ databases">
        <title>Microbes associate with the intestines of laboratory mice.</title>
        <authorList>
            <person name="Navarre W."/>
            <person name="Wong E."/>
            <person name="Huang K.C."/>
            <person name="Tropini C."/>
            <person name="Ng K."/>
            <person name="Yu B."/>
        </authorList>
    </citation>
    <scope>NUCLEOTIDE SEQUENCE [LARGE SCALE GENOMIC DNA]</scope>
    <source>
        <strain evidence="10 11">NM48_B13</strain>
    </source>
</reference>
<dbReference type="InterPro" id="IPR058533">
    <property type="entry name" value="Cation_efflux_TM"/>
</dbReference>
<evidence type="ECO:0000313" key="11">
    <source>
        <dbReference type="Proteomes" id="UP000309454"/>
    </source>
</evidence>
<dbReference type="SUPFAM" id="SSF161111">
    <property type="entry name" value="Cation efflux protein transmembrane domain-like"/>
    <property type="match status" value="1"/>
</dbReference>
<dbReference type="GO" id="GO:0008324">
    <property type="term" value="F:monoatomic cation transmembrane transporter activity"/>
    <property type="evidence" value="ECO:0007669"/>
    <property type="project" value="InterPro"/>
</dbReference>
<feature type="transmembrane region" description="Helical" evidence="8">
    <location>
        <begin position="177"/>
        <end position="195"/>
    </location>
</feature>
<feature type="transmembrane region" description="Helical" evidence="8">
    <location>
        <begin position="57"/>
        <end position="79"/>
    </location>
</feature>
<feature type="compositionally biased region" description="Basic and acidic residues" evidence="7">
    <location>
        <begin position="1"/>
        <end position="11"/>
    </location>
</feature>
<dbReference type="InterPro" id="IPR036837">
    <property type="entry name" value="Cation_efflux_CTD_sf"/>
</dbReference>
<feature type="region of interest" description="Disordered" evidence="7">
    <location>
        <begin position="1"/>
        <end position="21"/>
    </location>
</feature>
<dbReference type="InterPro" id="IPR002524">
    <property type="entry name" value="Cation_efflux"/>
</dbReference>
<evidence type="ECO:0000256" key="6">
    <source>
        <dbReference type="ARBA" id="ARBA00023136"/>
    </source>
</evidence>
<keyword evidence="5 8" id="KW-1133">Transmembrane helix</keyword>
<feature type="domain" description="Cation efflux protein transmembrane" evidence="9">
    <location>
        <begin position="35"/>
        <end position="220"/>
    </location>
</feature>
<proteinExistence type="inferred from homology"/>
<feature type="transmembrane region" description="Helical" evidence="8">
    <location>
        <begin position="29"/>
        <end position="51"/>
    </location>
</feature>
<evidence type="ECO:0000313" key="10">
    <source>
        <dbReference type="EMBL" id="TJW11327.1"/>
    </source>
</evidence>
<name>A0A4T9TET9_9ACTN</name>
<evidence type="ECO:0000256" key="7">
    <source>
        <dbReference type="SAM" id="MobiDB-lite"/>
    </source>
</evidence>
<gene>
    <name evidence="10" type="ORF">E5982_03715</name>
</gene>
<evidence type="ECO:0000259" key="9">
    <source>
        <dbReference type="Pfam" id="PF01545"/>
    </source>
</evidence>
<organism evidence="10 11">
    <name type="scientific">Parvibacter caecicola</name>
    <dbReference type="NCBI Taxonomy" id="747645"/>
    <lineage>
        <taxon>Bacteria</taxon>
        <taxon>Bacillati</taxon>
        <taxon>Actinomycetota</taxon>
        <taxon>Coriobacteriia</taxon>
        <taxon>Coriobacteriales</taxon>
        <taxon>Coriobacteriaceae</taxon>
        <taxon>Parvibacter</taxon>
    </lineage>
</organism>
<dbReference type="InterPro" id="IPR027469">
    <property type="entry name" value="Cation_efflux_TMD_sf"/>
</dbReference>
<dbReference type="AlphaFoldDB" id="A0A4T9TET9"/>
<dbReference type="FunFam" id="1.20.1510.10:FF:000006">
    <property type="entry name" value="Divalent cation efflux transporter"/>
    <property type="match status" value="1"/>
</dbReference>
<protein>
    <submittedName>
        <fullName evidence="10">Cation transporter</fullName>
    </submittedName>
</protein>
<evidence type="ECO:0000256" key="1">
    <source>
        <dbReference type="ARBA" id="ARBA00004141"/>
    </source>
</evidence>
<keyword evidence="11" id="KW-1185">Reference proteome</keyword>
<comment type="caution">
    <text evidence="10">The sequence shown here is derived from an EMBL/GenBank/DDBJ whole genome shotgun (WGS) entry which is preliminary data.</text>
</comment>
<comment type="subcellular location">
    <subcellularLocation>
        <location evidence="1">Membrane</location>
        <topology evidence="1">Multi-pass membrane protein</topology>
    </subcellularLocation>
</comment>
<evidence type="ECO:0000256" key="8">
    <source>
        <dbReference type="SAM" id="Phobius"/>
    </source>
</evidence>
<dbReference type="Gene3D" id="1.20.1510.10">
    <property type="entry name" value="Cation efflux protein transmembrane domain"/>
    <property type="match status" value="1"/>
</dbReference>
<dbReference type="Pfam" id="PF01545">
    <property type="entry name" value="Cation_efflux"/>
    <property type="match status" value="1"/>
</dbReference>
<dbReference type="InterPro" id="IPR050291">
    <property type="entry name" value="CDF_Transporter"/>
</dbReference>
<keyword evidence="6 8" id="KW-0472">Membrane</keyword>
<dbReference type="NCBIfam" id="TIGR01297">
    <property type="entry name" value="CDF"/>
    <property type="match status" value="1"/>
</dbReference>
<dbReference type="GO" id="GO:0016020">
    <property type="term" value="C:membrane"/>
    <property type="evidence" value="ECO:0007669"/>
    <property type="project" value="UniProtKB-SubCell"/>
</dbReference>
<dbReference type="OrthoDB" id="9806522at2"/>
<dbReference type="Proteomes" id="UP000309454">
    <property type="component" value="Unassembled WGS sequence"/>
</dbReference>
<dbReference type="PANTHER" id="PTHR43840:SF50">
    <property type="entry name" value="MANGANESE EFFLUX SYSTEM PROTEIN MNES"/>
    <property type="match status" value="1"/>
</dbReference>
<keyword evidence="4 8" id="KW-0812">Transmembrane</keyword>
<feature type="transmembrane region" description="Helical" evidence="8">
    <location>
        <begin position="99"/>
        <end position="117"/>
    </location>
</feature>
<evidence type="ECO:0000256" key="2">
    <source>
        <dbReference type="ARBA" id="ARBA00008114"/>
    </source>
</evidence>
<sequence>MNKNSSEKESPKAAGQAASQMGKRQRERAIVRASFVGIFGNLALTLFKFIVGFASNSIAIILDGVNNATDALSSIITIVGTKLAGRRANRAHPFGFGRLEYVTSVIIAVIILAAGIISLRESIDKILHPASTNYSTLAITVIVVAIVAKVAIGIYFHRRGKATNSQALIASGIDSNYDAVLSAGTLVVAIFQLVWNINIDGMVGLIISLVVCKAGIEVLGQAMAPLIGTREDDRFGRQIREYVEGFPEVQRADTLVLDNFGPNEIIGSIKIEVPDQMTARAISELSRKIELGVRRKFNVMLVVGINAANPSGAFEEVRDKLAQLTAANPAVISFGGFYGDQETHTVYFNLLLQFKCDGEAVQRQLVAQMQKTFPAYTFEVETDHDYEG</sequence>
<dbReference type="EMBL" id="SSTM01000002">
    <property type="protein sequence ID" value="TJW11327.1"/>
    <property type="molecule type" value="Genomic_DNA"/>
</dbReference>
<dbReference type="PANTHER" id="PTHR43840">
    <property type="entry name" value="MITOCHONDRIAL METAL TRANSPORTER 1-RELATED"/>
    <property type="match status" value="1"/>
</dbReference>